<accession>A0A2P2BY27</accession>
<dbReference type="InterPro" id="IPR023845">
    <property type="entry name" value="DUF3817_TM"/>
</dbReference>
<reference evidence="8" key="1">
    <citation type="submission" date="2015-08" db="EMBL/GenBank/DDBJ databases">
        <authorList>
            <person name="Babu N.S."/>
            <person name="Beckwith C.J."/>
            <person name="Beseler K.G."/>
            <person name="Brison A."/>
            <person name="Carone J.V."/>
            <person name="Caskin T.P."/>
            <person name="Diamond M."/>
            <person name="Durham M.E."/>
            <person name="Foxe J.M."/>
            <person name="Go M."/>
            <person name="Henderson B.A."/>
            <person name="Jones I.B."/>
            <person name="McGettigan J.A."/>
            <person name="Micheletti S.J."/>
            <person name="Nasrallah M.E."/>
            <person name="Ortiz D."/>
            <person name="Piller C.R."/>
            <person name="Privatt S.R."/>
            <person name="Schneider S.L."/>
            <person name="Sharp S."/>
            <person name="Smith T.C."/>
            <person name="Stanton J.D."/>
            <person name="Ullery H.E."/>
            <person name="Wilson R.J."/>
            <person name="Serrano M.G."/>
            <person name="Buck G."/>
            <person name="Lee V."/>
            <person name="Wang Y."/>
            <person name="Carvalho R."/>
            <person name="Voegtly L."/>
            <person name="Shi R."/>
            <person name="Duckworth R."/>
            <person name="Johnson A."/>
            <person name="Loviza R."/>
            <person name="Walstead R."/>
            <person name="Shah Z."/>
            <person name="Kiflezghi M."/>
            <person name="Wade K."/>
            <person name="Ball S.L."/>
            <person name="Bradley K.W."/>
            <person name="Asai D.J."/>
            <person name="Bowman C.A."/>
            <person name="Russell D.A."/>
            <person name="Pope W.H."/>
            <person name="Jacobs-Sera D."/>
            <person name="Hendrix R.W."/>
            <person name="Hatfull G.F."/>
        </authorList>
    </citation>
    <scope>NUCLEOTIDE SEQUENCE</scope>
</reference>
<feature type="domain" description="DUF3817" evidence="7">
    <location>
        <begin position="6"/>
        <end position="99"/>
    </location>
</feature>
<keyword evidence="2" id="KW-1003">Cell membrane</keyword>
<sequence length="112" mass="12824">MRRLFTTYRVLAIVVGVLLVFGAFVALPLRYLTTDGSDLQQLGETLSLVWVVHGWVYMAYVVVAFLVARAARWTIPFTLLMLVAGLIPVLIFWVEHRVTQRTRVEHPELLSR</sequence>
<feature type="transmembrane region" description="Helical" evidence="6">
    <location>
        <begin position="75"/>
        <end position="94"/>
    </location>
</feature>
<gene>
    <name evidence="8" type="ORF">NOCA2200039</name>
</gene>
<organism evidence="8">
    <name type="scientific">metagenome</name>
    <dbReference type="NCBI Taxonomy" id="256318"/>
    <lineage>
        <taxon>unclassified sequences</taxon>
        <taxon>metagenomes</taxon>
    </lineage>
</organism>
<keyword evidence="3 6" id="KW-0812">Transmembrane</keyword>
<dbReference type="Pfam" id="PF12823">
    <property type="entry name" value="DUF3817"/>
    <property type="match status" value="1"/>
</dbReference>
<name>A0A2P2BY27_9ZZZZ</name>
<keyword evidence="5 6" id="KW-0472">Membrane</keyword>
<proteinExistence type="predicted"/>
<evidence type="ECO:0000256" key="5">
    <source>
        <dbReference type="ARBA" id="ARBA00023136"/>
    </source>
</evidence>
<dbReference type="EMBL" id="CZKA01000013">
    <property type="protein sequence ID" value="CUR54649.1"/>
    <property type="molecule type" value="Genomic_DNA"/>
</dbReference>
<feature type="transmembrane region" description="Helical" evidence="6">
    <location>
        <begin position="7"/>
        <end position="27"/>
    </location>
</feature>
<keyword evidence="4 6" id="KW-1133">Transmembrane helix</keyword>
<dbReference type="PANTHER" id="PTHR40077:SF2">
    <property type="entry name" value="MEMBRANE PROTEIN"/>
    <property type="match status" value="1"/>
</dbReference>
<dbReference type="AlphaFoldDB" id="A0A2P2BY27"/>
<dbReference type="GO" id="GO:0005886">
    <property type="term" value="C:plasma membrane"/>
    <property type="evidence" value="ECO:0007669"/>
    <property type="project" value="UniProtKB-SubCell"/>
</dbReference>
<evidence type="ECO:0000256" key="2">
    <source>
        <dbReference type="ARBA" id="ARBA00022475"/>
    </source>
</evidence>
<evidence type="ECO:0000259" key="7">
    <source>
        <dbReference type="Pfam" id="PF12823"/>
    </source>
</evidence>
<evidence type="ECO:0000256" key="3">
    <source>
        <dbReference type="ARBA" id="ARBA00022692"/>
    </source>
</evidence>
<evidence type="ECO:0000256" key="1">
    <source>
        <dbReference type="ARBA" id="ARBA00004651"/>
    </source>
</evidence>
<comment type="subcellular location">
    <subcellularLocation>
        <location evidence="1">Cell membrane</location>
        <topology evidence="1">Multi-pass membrane protein</topology>
    </subcellularLocation>
</comment>
<evidence type="ECO:0000256" key="6">
    <source>
        <dbReference type="SAM" id="Phobius"/>
    </source>
</evidence>
<dbReference type="PANTHER" id="PTHR40077">
    <property type="entry name" value="MEMBRANE PROTEIN-RELATED"/>
    <property type="match status" value="1"/>
</dbReference>
<feature type="transmembrane region" description="Helical" evidence="6">
    <location>
        <begin position="47"/>
        <end position="68"/>
    </location>
</feature>
<protein>
    <recommendedName>
        <fullName evidence="7">DUF3817 domain-containing protein</fullName>
    </recommendedName>
</protein>
<evidence type="ECO:0000313" key="8">
    <source>
        <dbReference type="EMBL" id="CUR54649.1"/>
    </source>
</evidence>
<dbReference type="NCBIfam" id="TIGR03954">
    <property type="entry name" value="integ_memb_HG"/>
    <property type="match status" value="1"/>
</dbReference>
<evidence type="ECO:0000256" key="4">
    <source>
        <dbReference type="ARBA" id="ARBA00022989"/>
    </source>
</evidence>